<gene>
    <name evidence="1" type="ORF">J4573_12730</name>
</gene>
<name>A0A939PGA8_9ACTN</name>
<dbReference type="Proteomes" id="UP000669179">
    <property type="component" value="Unassembled WGS sequence"/>
</dbReference>
<dbReference type="AlphaFoldDB" id="A0A939PGA8"/>
<evidence type="ECO:0000313" key="2">
    <source>
        <dbReference type="Proteomes" id="UP000669179"/>
    </source>
</evidence>
<organism evidence="1 2">
    <name type="scientific">Actinomadura barringtoniae</name>
    <dbReference type="NCBI Taxonomy" id="1427535"/>
    <lineage>
        <taxon>Bacteria</taxon>
        <taxon>Bacillati</taxon>
        <taxon>Actinomycetota</taxon>
        <taxon>Actinomycetes</taxon>
        <taxon>Streptosporangiales</taxon>
        <taxon>Thermomonosporaceae</taxon>
        <taxon>Actinomadura</taxon>
    </lineage>
</organism>
<dbReference type="PANTHER" id="PTHR34613:SF1">
    <property type="entry name" value="SLL6017 PROTEIN"/>
    <property type="match status" value="1"/>
</dbReference>
<reference evidence="1" key="1">
    <citation type="submission" date="2021-03" db="EMBL/GenBank/DDBJ databases">
        <authorList>
            <person name="Kanchanasin P."/>
            <person name="Saeng-In P."/>
            <person name="Phongsopitanun W."/>
            <person name="Yuki M."/>
            <person name="Kudo T."/>
            <person name="Ohkuma M."/>
            <person name="Tanasupawat S."/>
        </authorList>
    </citation>
    <scope>NUCLEOTIDE SEQUENCE</scope>
    <source>
        <strain evidence="1">GKU 128</strain>
    </source>
</reference>
<proteinExistence type="predicted"/>
<accession>A0A939PGA8</accession>
<dbReference type="EMBL" id="JAGEOJ010000005">
    <property type="protein sequence ID" value="MBO2447961.1"/>
    <property type="molecule type" value="Genomic_DNA"/>
</dbReference>
<comment type="caution">
    <text evidence="1">The sequence shown here is derived from an EMBL/GenBank/DDBJ whole genome shotgun (WGS) entry which is preliminary data.</text>
</comment>
<sequence length="310" mass="34592">MPTFQHHFPLLLLEARPDLLCELLALAGVPVPAHTRQREASPDFTIVFSKSGPTTSEKLSLLERRADGHVLLIDGDRAVMSAVVEVQRTDDAGKPGAIPVYLTVARERHHCPTLVLVICLDRAAARRLKEPIPVGPFNSVQAIVLGPDELDLPQYPYHRASPERVLLAVACSPDRIHQPEVRETVHKALEPLDTQRIRLYTDWLAALAFEVGGHPLEEIMGQEAQECYSSYFRRIYGQYEDKGHKAGHAEGRTEGVAVGLAEAVLQILHHRDLAVTNADRVRILDSDDQQELKTWLDRALTVEQVEDLFA</sequence>
<dbReference type="RefSeq" id="WP_208255634.1">
    <property type="nucleotide sequence ID" value="NZ_JAGEOJ010000005.1"/>
</dbReference>
<protein>
    <submittedName>
        <fullName evidence="1">Uncharacterized protein</fullName>
    </submittedName>
</protein>
<keyword evidence="2" id="KW-1185">Reference proteome</keyword>
<dbReference type="PANTHER" id="PTHR34613">
    <property type="entry name" value="SLL0800 PROTEIN"/>
    <property type="match status" value="1"/>
</dbReference>
<evidence type="ECO:0000313" key="1">
    <source>
        <dbReference type="EMBL" id="MBO2447961.1"/>
    </source>
</evidence>